<evidence type="ECO:0000313" key="2">
    <source>
        <dbReference type="EMBL" id="KOO51826.1"/>
    </source>
</evidence>
<evidence type="ECO:0000256" key="1">
    <source>
        <dbReference type="SAM" id="Phobius"/>
    </source>
</evidence>
<feature type="transmembrane region" description="Helical" evidence="1">
    <location>
        <begin position="81"/>
        <end position="100"/>
    </location>
</feature>
<keyword evidence="1" id="KW-1133">Transmembrane helix</keyword>
<comment type="caution">
    <text evidence="2">The sequence shown here is derived from an EMBL/GenBank/DDBJ whole genome shotgun (WGS) entry which is preliminary data.</text>
</comment>
<protein>
    <recommendedName>
        <fullName evidence="4">DUF5673 domain-containing protein</fullName>
    </recommendedName>
</protein>
<gene>
    <name evidence="2" type="ORF">AMD00_05130</name>
</gene>
<organism evidence="2 3">
    <name type="scientific">Viridibacillus arvi</name>
    <dbReference type="NCBI Taxonomy" id="263475"/>
    <lineage>
        <taxon>Bacteria</taxon>
        <taxon>Bacillati</taxon>
        <taxon>Bacillota</taxon>
        <taxon>Bacilli</taxon>
        <taxon>Bacillales</taxon>
        <taxon>Caryophanaceae</taxon>
        <taxon>Viridibacillus</taxon>
    </lineage>
</organism>
<evidence type="ECO:0000313" key="3">
    <source>
        <dbReference type="Proteomes" id="UP000036867"/>
    </source>
</evidence>
<reference evidence="3" key="1">
    <citation type="submission" date="2015-08" db="EMBL/GenBank/DDBJ databases">
        <title>Fjat-10028 dsm 16317.</title>
        <authorList>
            <person name="Liu B."/>
            <person name="Wang J."/>
            <person name="Zhu Y."/>
            <person name="Liu G."/>
            <person name="Chen Q."/>
            <person name="Chen Z."/>
            <person name="Lan J."/>
            <person name="Che J."/>
            <person name="Ge C."/>
            <person name="Shi H."/>
            <person name="Pan Z."/>
            <person name="Liu X."/>
        </authorList>
    </citation>
    <scope>NUCLEOTIDE SEQUENCE [LARGE SCALE GENOMIC DNA]</scope>
    <source>
        <strain evidence="3">DSM 16317</strain>
    </source>
</reference>
<dbReference type="EMBL" id="LILB01000001">
    <property type="protein sequence ID" value="KOO51826.1"/>
    <property type="molecule type" value="Genomic_DNA"/>
</dbReference>
<proteinExistence type="predicted"/>
<dbReference type="Proteomes" id="UP000036867">
    <property type="component" value="Unassembled WGS sequence"/>
</dbReference>
<keyword evidence="1" id="KW-0472">Membrane</keyword>
<dbReference type="AlphaFoldDB" id="A0A0M0LLF2"/>
<sequence>MVLNPYLSRKELQKMLNTIFTIIFIFGIYYLIRYRIKLRKAVQLSKDALYPSKEEEFNSILIPTEWREMECLSKNTKSYQYVKWGTVVAILLLAILLAIVLATDVLGTSSFSIVSLFFVIISAIKHRSNLFILANGIIFDSKFYSFSNIKGYEVEKISRWHELYGLDPKVNNGYKFVLNIKNNPFSPNFIVVKDYASIEKIVDLLEKEGVSGIINEEKPYATVNSSTNKF</sequence>
<feature type="transmembrane region" description="Helical" evidence="1">
    <location>
        <begin position="106"/>
        <end position="124"/>
    </location>
</feature>
<keyword evidence="1" id="KW-0812">Transmembrane</keyword>
<evidence type="ECO:0008006" key="4">
    <source>
        <dbReference type="Google" id="ProtNLM"/>
    </source>
</evidence>
<keyword evidence="3" id="KW-1185">Reference proteome</keyword>
<accession>A0A0M0LLF2</accession>
<feature type="transmembrane region" description="Helical" evidence="1">
    <location>
        <begin position="15"/>
        <end position="32"/>
    </location>
</feature>
<name>A0A0M0LLF2_9BACL</name>